<keyword evidence="3 8" id="KW-0812">Transmembrane</keyword>
<dbReference type="CDD" id="cd11476">
    <property type="entry name" value="SLC5sbd_DUR3"/>
    <property type="match status" value="1"/>
</dbReference>
<accession>G8YST4</accession>
<dbReference type="OrthoDB" id="6132759at2759"/>
<name>G8YST4_PICSO</name>
<protein>
    <submittedName>
        <fullName evidence="10">Piso0_000593 protein</fullName>
    </submittedName>
</protein>
<dbReference type="NCBIfam" id="TIGR00813">
    <property type="entry name" value="sss"/>
    <property type="match status" value="1"/>
</dbReference>
<reference evidence="10" key="1">
    <citation type="submission" date="2011-10" db="EMBL/GenBank/DDBJ databases">
        <authorList>
            <person name="Genoscope - CEA"/>
        </authorList>
    </citation>
    <scope>NUCLEOTIDE SEQUENCE</scope>
    <source>
        <strain evidence="10">CBS 7064</strain>
    </source>
</reference>
<dbReference type="HOGENOM" id="CLU_010778_2_1_1"/>
<dbReference type="InterPro" id="IPR031155">
    <property type="entry name" value="DUR"/>
</dbReference>
<dbReference type="Gene3D" id="1.20.1730.10">
    <property type="entry name" value="Sodium/glucose cotransporter"/>
    <property type="match status" value="1"/>
</dbReference>
<evidence type="ECO:0000256" key="2">
    <source>
        <dbReference type="ARBA" id="ARBA00006434"/>
    </source>
</evidence>
<comment type="similarity">
    <text evidence="2 6">Belongs to the sodium:solute symporter (SSF) (TC 2.A.21) family.</text>
</comment>
<evidence type="ECO:0000313" key="10">
    <source>
        <dbReference type="EMBL" id="CCE73546.1"/>
    </source>
</evidence>
<feature type="transmembrane region" description="Helical" evidence="8">
    <location>
        <begin position="256"/>
        <end position="274"/>
    </location>
</feature>
<evidence type="ECO:0000256" key="8">
    <source>
        <dbReference type="SAM" id="Phobius"/>
    </source>
</evidence>
<dbReference type="GO" id="GO:0015204">
    <property type="term" value="F:urea transmembrane transporter activity"/>
    <property type="evidence" value="ECO:0007669"/>
    <property type="project" value="InterPro"/>
</dbReference>
<feature type="transmembrane region" description="Helical" evidence="8">
    <location>
        <begin position="500"/>
        <end position="521"/>
    </location>
</feature>
<dbReference type="AlphaFoldDB" id="G8YST4"/>
<feature type="transmembrane region" description="Helical" evidence="8">
    <location>
        <begin position="431"/>
        <end position="453"/>
    </location>
</feature>
<evidence type="ECO:0000313" key="9">
    <source>
        <dbReference type="EMBL" id="CCE72985.1"/>
    </source>
</evidence>
<dbReference type="Pfam" id="PF00474">
    <property type="entry name" value="SSF"/>
    <property type="match status" value="1"/>
</dbReference>
<comment type="subcellular location">
    <subcellularLocation>
        <location evidence="1">Membrane</location>
        <topology evidence="1">Multi-pass membrane protein</topology>
    </subcellularLocation>
</comment>
<feature type="transmembrane region" description="Helical" evidence="8">
    <location>
        <begin position="162"/>
        <end position="187"/>
    </location>
</feature>
<dbReference type="PROSITE" id="PS50283">
    <property type="entry name" value="NA_SOLUT_SYMP_3"/>
    <property type="match status" value="1"/>
</dbReference>
<dbReference type="PANTHER" id="PTHR46154:SF3">
    <property type="entry name" value="DUR32P"/>
    <property type="match status" value="1"/>
</dbReference>
<dbReference type="STRING" id="559304.G8YST4"/>
<keyword evidence="11" id="KW-1185">Reference proteome</keyword>
<feature type="transmembrane region" description="Helical" evidence="8">
    <location>
        <begin position="93"/>
        <end position="113"/>
    </location>
</feature>
<feature type="transmembrane region" description="Helical" evidence="8">
    <location>
        <begin position="657"/>
        <end position="676"/>
    </location>
</feature>
<feature type="transmembrane region" description="Helical" evidence="8">
    <location>
        <begin position="460"/>
        <end position="480"/>
    </location>
</feature>
<dbReference type="Proteomes" id="UP000005222">
    <property type="component" value="Chromosome B"/>
</dbReference>
<gene>
    <name evidence="10" type="primary">Piso0_000593</name>
    <name evidence="9" type="ORF">GNLVRS01_PISO0A12760g</name>
    <name evidence="10" type="ORF">GNLVRS01_PISO0B12827g</name>
</gene>
<keyword evidence="5 8" id="KW-0472">Membrane</keyword>
<feature type="transmembrane region" description="Helical" evidence="8">
    <location>
        <begin position="13"/>
        <end position="32"/>
    </location>
</feature>
<sequence length="698" mass="76597">MSDAQPVHLLNQASGYGILVGVGALFAIGMILTTKLLEKYMREDSSSTEVFMVANRTVGTPLLASSVYSSWTWATELLWVCTMVYNYGIMASYWYAAGLAIQISLMALLGIEAKKKIPASHTSLEIVGLRYGKACHILYMFLCLANNLLSCCSMIVGASGAISIIAGNLHIVASTMLIPFGVLLYTTVGGLKATFLTDFVHSFILLIILCYINTSIISSDKIGGVGNLYDLVMEKSGSRYIEGNYEGSFMTGKSKGAIFFGIILTIGNFGLTVMDSSFWQKSFSANVRASLPGYLLAGIFIFANVWSLGALVGLSSIVLEHDPIFPTYPREMTKSEVGSGFVLPYTVKALLGNGGVGAILLIIYLAVTSTVSAQMISVSSVVSFDIYRKYINPKAQNSTLIKVSHFGVIFFGLFSAGFSVMLHYIGVDMTWLGYFLSMIICPAGVIPLVFTILWDRQTRLAAFASPVIGLIAGIVVWITTANHYEHEVTVASLGAQLPCMFGALTALFLPGILTIIISLTIKPYKFDWENLKTAALEVKQDASSQETSDSENSGALENRETNSSEKLAINEKKGDCIVENNAITDKRNSDHNSTENDSFSNFKEEAQTPDNKKLLDKYSLAATISFFAFLLITWVLWPLPLYRDWIWSKTYFKGYITVSFIWLYAALLVIGVYPLVDGRHTIMKIFRGIKRKFLSSKK</sequence>
<reference evidence="11" key="2">
    <citation type="journal article" date="2012" name="G3 (Bethesda)">
        <title>Pichia sorbitophila, an interspecies yeast hybrid reveals early steps of genome resolution following polyploidization.</title>
        <authorList>
            <person name="Leh Louis V."/>
            <person name="Despons L."/>
            <person name="Friedrich A."/>
            <person name="Martin T."/>
            <person name="Durrens P."/>
            <person name="Casaregola S."/>
            <person name="Neuveglise C."/>
            <person name="Fairhead C."/>
            <person name="Marck C."/>
            <person name="Cruz J.A."/>
            <person name="Straub M.L."/>
            <person name="Kugler V."/>
            <person name="Sacerdot C."/>
            <person name="Uzunov Z."/>
            <person name="Thierry A."/>
            <person name="Weiss S."/>
            <person name="Bleykasten C."/>
            <person name="De Montigny J."/>
            <person name="Jacques N."/>
            <person name="Jung P."/>
            <person name="Lemaire M."/>
            <person name="Mallet S."/>
            <person name="Morel G."/>
            <person name="Richard G.F."/>
            <person name="Sarkar A."/>
            <person name="Savel G."/>
            <person name="Schacherer J."/>
            <person name="Seret M.L."/>
            <person name="Talla E."/>
            <person name="Samson G."/>
            <person name="Jubin C."/>
            <person name="Poulain J."/>
            <person name="Vacherie B."/>
            <person name="Barbe V."/>
            <person name="Pelletier E."/>
            <person name="Sherman D.J."/>
            <person name="Westhof E."/>
            <person name="Weissenbach J."/>
            <person name="Baret P.V."/>
            <person name="Wincker P."/>
            <person name="Gaillardin C."/>
            <person name="Dujon B."/>
            <person name="Souciet J.L."/>
        </authorList>
    </citation>
    <scope>NUCLEOTIDE SEQUENCE [LARGE SCALE GENOMIC DNA]</scope>
    <source>
        <strain evidence="11">ATCC MYA-4447 / BCRC 22081 / CBS 7064 / NBRC 10061 / NRRL Y-12695</strain>
    </source>
</reference>
<evidence type="ECO:0000256" key="5">
    <source>
        <dbReference type="ARBA" id="ARBA00023136"/>
    </source>
</evidence>
<evidence type="ECO:0000256" key="7">
    <source>
        <dbReference type="SAM" id="MobiDB-lite"/>
    </source>
</evidence>
<evidence type="ECO:0000256" key="3">
    <source>
        <dbReference type="ARBA" id="ARBA00022692"/>
    </source>
</evidence>
<dbReference type="InterPro" id="IPR001734">
    <property type="entry name" value="Na/solute_symporter"/>
</dbReference>
<feature type="transmembrane region" description="Helical" evidence="8">
    <location>
        <begin position="358"/>
        <end position="382"/>
    </location>
</feature>
<feature type="region of interest" description="Disordered" evidence="7">
    <location>
        <begin position="586"/>
        <end position="605"/>
    </location>
</feature>
<dbReference type="InterPro" id="IPR038377">
    <property type="entry name" value="Na/Glc_symporter_sf"/>
</dbReference>
<evidence type="ECO:0000313" key="11">
    <source>
        <dbReference type="Proteomes" id="UP000005222"/>
    </source>
</evidence>
<feature type="transmembrane region" description="Helical" evidence="8">
    <location>
        <begin position="403"/>
        <end position="425"/>
    </location>
</feature>
<dbReference type="EMBL" id="FO082058">
    <property type="protein sequence ID" value="CCE73546.1"/>
    <property type="molecule type" value="Genomic_DNA"/>
</dbReference>
<feature type="transmembrane region" description="Helical" evidence="8">
    <location>
        <begin position="294"/>
        <end position="319"/>
    </location>
</feature>
<dbReference type="PANTHER" id="PTHR46154">
    <property type="match status" value="1"/>
</dbReference>
<evidence type="ECO:0000256" key="6">
    <source>
        <dbReference type="RuleBase" id="RU362091"/>
    </source>
</evidence>
<feature type="transmembrane region" description="Helical" evidence="8">
    <location>
        <begin position="618"/>
        <end position="637"/>
    </location>
</feature>
<dbReference type="InParanoid" id="G8YST4"/>
<evidence type="ECO:0000256" key="4">
    <source>
        <dbReference type="ARBA" id="ARBA00022989"/>
    </source>
</evidence>
<feature type="region of interest" description="Disordered" evidence="7">
    <location>
        <begin position="542"/>
        <end position="564"/>
    </location>
</feature>
<dbReference type="Proteomes" id="UP000005222">
    <property type="component" value="Chromosome A"/>
</dbReference>
<dbReference type="OMA" id="VWWGASA"/>
<evidence type="ECO:0000256" key="1">
    <source>
        <dbReference type="ARBA" id="ARBA00004141"/>
    </source>
</evidence>
<proteinExistence type="inferred from homology"/>
<feature type="transmembrane region" description="Helical" evidence="8">
    <location>
        <begin position="53"/>
        <end position="73"/>
    </location>
</feature>
<feature type="transmembrane region" description="Helical" evidence="8">
    <location>
        <begin position="199"/>
        <end position="218"/>
    </location>
</feature>
<feature type="transmembrane region" description="Helical" evidence="8">
    <location>
        <begin position="134"/>
        <end position="156"/>
    </location>
</feature>
<dbReference type="EMBL" id="FO082059">
    <property type="protein sequence ID" value="CCE72985.1"/>
    <property type="molecule type" value="Genomic_DNA"/>
</dbReference>
<dbReference type="GO" id="GO:0005886">
    <property type="term" value="C:plasma membrane"/>
    <property type="evidence" value="ECO:0007669"/>
    <property type="project" value="TreeGrafter"/>
</dbReference>
<keyword evidence="4 8" id="KW-1133">Transmembrane helix</keyword>
<dbReference type="eggNOG" id="KOG2348">
    <property type="taxonomic scope" value="Eukaryota"/>
</dbReference>
<organism evidence="10 11">
    <name type="scientific">Pichia sorbitophila (strain ATCC MYA-4447 / BCRC 22081 / CBS 7064 / NBRC 10061 / NRRL Y-12695)</name>
    <name type="common">Hybrid yeast</name>
    <dbReference type="NCBI Taxonomy" id="559304"/>
    <lineage>
        <taxon>Eukaryota</taxon>
        <taxon>Fungi</taxon>
        <taxon>Dikarya</taxon>
        <taxon>Ascomycota</taxon>
        <taxon>Saccharomycotina</taxon>
        <taxon>Pichiomycetes</taxon>
        <taxon>Debaryomycetaceae</taxon>
        <taxon>Millerozyma</taxon>
    </lineage>
</organism>
<feature type="compositionally biased region" description="Polar residues" evidence="7">
    <location>
        <begin position="542"/>
        <end position="555"/>
    </location>
</feature>